<evidence type="ECO:0000256" key="1">
    <source>
        <dbReference type="SAM" id="MobiDB-lite"/>
    </source>
</evidence>
<evidence type="ECO:0000313" key="2">
    <source>
        <dbReference type="EMBL" id="ABF96030.1"/>
    </source>
</evidence>
<reference evidence="2" key="2">
    <citation type="submission" date="2006-06" db="EMBL/GenBank/DDBJ databases">
        <authorList>
            <person name="Buell R."/>
            <person name="Wing R.A."/>
            <person name="McCombie W.A."/>
            <person name="Ouyang S."/>
        </authorList>
    </citation>
    <scope>NUCLEOTIDE SEQUENCE</scope>
</reference>
<dbReference type="AlphaFoldDB" id="Q10L80"/>
<reference evidence="2" key="1">
    <citation type="journal article" date="2005" name="Genome Res.">
        <title>Sequence, annotation, and analysis of synteny between rice chromosome 3 and diverged grass species.</title>
        <authorList>
            <consortium name="Rice Chromosome 3 Sequencing Consortium"/>
            <person name="Buell C.R."/>
            <person name="Yuan Q."/>
            <person name="Ouyang S."/>
            <person name="Liu J."/>
            <person name="Zhu W."/>
            <person name="Wang A."/>
            <person name="Maiti R."/>
            <person name="Haas B."/>
            <person name="Wortman J."/>
            <person name="Pertea M."/>
            <person name="Jones K.M."/>
            <person name="Kim M."/>
            <person name="Overton L."/>
            <person name="Tsitrin T."/>
            <person name="Fadrosh D."/>
            <person name="Bera J."/>
            <person name="Weaver B."/>
            <person name="Jin S."/>
            <person name="Johri S."/>
            <person name="Reardon M."/>
            <person name="Webb K."/>
            <person name="Hill J."/>
            <person name="Moffat K."/>
            <person name="Tallon L."/>
            <person name="Van Aken S."/>
            <person name="Lewis M."/>
            <person name="Utterback T."/>
            <person name="Feldblyum T."/>
            <person name="Zismann V."/>
            <person name="Iobst S."/>
            <person name="Hsiao J."/>
            <person name="de Vazeille A.R."/>
            <person name="Salzberg S.L."/>
            <person name="White O."/>
            <person name="Fraser C."/>
            <person name="Yu Y."/>
            <person name="Kim H."/>
            <person name="Rambo T."/>
            <person name="Currie J."/>
            <person name="Collura K."/>
            <person name="Kernodle-Thompson S."/>
            <person name="Wei F."/>
            <person name="Kudrna K."/>
            <person name="Ammiraju J.S."/>
            <person name="Luo M."/>
            <person name="Goicoechea J.L."/>
            <person name="Wing R.A."/>
            <person name="Henry D."/>
            <person name="Oates R."/>
            <person name="Palmer M."/>
            <person name="Pries G."/>
            <person name="Saski C."/>
            <person name="Simmons J."/>
            <person name="Soderlund C."/>
            <person name="Nelson W."/>
            <person name="de la Bastide M."/>
            <person name="Spiegel L."/>
            <person name="Nascimento L."/>
            <person name="Huang E."/>
            <person name="Preston R."/>
            <person name="Zutavern T."/>
            <person name="Palmer L."/>
            <person name="O'Shaughnessy A."/>
            <person name="Dike S."/>
            <person name="McCombie W.R."/>
            <person name="Minx P."/>
            <person name="Cordum H."/>
            <person name="Wilson R."/>
            <person name="Jin W."/>
            <person name="Lee H.R."/>
            <person name="Jiang J."/>
            <person name="Jackson S."/>
        </authorList>
    </citation>
    <scope>NUCLEOTIDE SEQUENCE [LARGE SCALE GENOMIC DNA]</scope>
</reference>
<proteinExistence type="predicted"/>
<dbReference type="EMBL" id="DP000009">
    <property type="protein sequence ID" value="ABF96030.1"/>
    <property type="molecule type" value="Genomic_DNA"/>
</dbReference>
<feature type="compositionally biased region" description="Basic and acidic residues" evidence="1">
    <location>
        <begin position="14"/>
        <end position="23"/>
    </location>
</feature>
<organism evidence="2">
    <name type="scientific">Oryza sativa subsp. japonica</name>
    <name type="common">Rice</name>
    <dbReference type="NCBI Taxonomy" id="39947"/>
    <lineage>
        <taxon>Eukaryota</taxon>
        <taxon>Viridiplantae</taxon>
        <taxon>Streptophyta</taxon>
        <taxon>Embryophyta</taxon>
        <taxon>Tracheophyta</taxon>
        <taxon>Spermatophyta</taxon>
        <taxon>Magnoliopsida</taxon>
        <taxon>Liliopsida</taxon>
        <taxon>Poales</taxon>
        <taxon>Poaceae</taxon>
        <taxon>BOP clade</taxon>
        <taxon>Oryzoideae</taxon>
        <taxon>Oryzeae</taxon>
        <taxon>Oryzinae</taxon>
        <taxon>Oryza</taxon>
        <taxon>Oryza sativa</taxon>
    </lineage>
</organism>
<feature type="region of interest" description="Disordered" evidence="1">
    <location>
        <begin position="1"/>
        <end position="46"/>
    </location>
</feature>
<accession>Q10L80</accession>
<name>Q10L80_ORYSJ</name>
<sequence>MSMTTAVRGVEANDGGRARRGGDDGGLAPCRGDDDSEGTERVNGGKEVMRCAIPSRLLHARDPVLHALVPVPARAPLRRGGKLDSGVSLWPGWEGDFVCDEPSPGGYGRYPNIPPLHARMRAMQHAGLE</sequence>
<protein>
    <submittedName>
        <fullName evidence="2">Uncharacterized protein</fullName>
    </submittedName>
</protein>
<gene>
    <name evidence="2" type="ordered locus">LOC_Os03g24150</name>
</gene>